<dbReference type="Proteomes" id="UP000095645">
    <property type="component" value="Unassembled WGS sequence"/>
</dbReference>
<gene>
    <name evidence="1" type="ORF">ERS852476_02746</name>
</gene>
<protein>
    <submittedName>
        <fullName evidence="1">Uncharacterized protein</fullName>
    </submittedName>
</protein>
<name>A0A174ERT6_9FIRM</name>
<proteinExistence type="predicted"/>
<dbReference type="RefSeq" id="WP_155512382.1">
    <property type="nucleotide sequence ID" value="NZ_CYZP01000027.1"/>
</dbReference>
<evidence type="ECO:0000313" key="2">
    <source>
        <dbReference type="Proteomes" id="UP000095645"/>
    </source>
</evidence>
<organism evidence="1 2">
    <name type="scientific">Blautia obeum</name>
    <dbReference type="NCBI Taxonomy" id="40520"/>
    <lineage>
        <taxon>Bacteria</taxon>
        <taxon>Bacillati</taxon>
        <taxon>Bacillota</taxon>
        <taxon>Clostridia</taxon>
        <taxon>Lachnospirales</taxon>
        <taxon>Lachnospiraceae</taxon>
        <taxon>Blautia</taxon>
    </lineage>
</organism>
<dbReference type="AlphaFoldDB" id="A0A174ERT6"/>
<sequence length="496" mass="57890">MSMNVIGKLDNTVIDAMGIMQKQDNDISIDMGEYVLKLLDIDVGHLCDEKKTILRDNFIHLMCLVISDLRTIDNRLVSYKKRRNDIEADKSNGAEYKRRKLDYFSKQNKKALNDIVHFLNNGVAGYLEEEDQRTLDIEFRDDELGKLFLKRRYLFAQFPEYYDVDFDYSTIVKAAYLPDVQLEDSFRVEKKYLQLKKSDEENYYVTIKKIICNKDIIGTVQKAVDTNYHLHRRHEIFDDLVSLYRERHYQSFLSLGLIQLEGLFYDICSIIYGEKENAGTLVEKAEKALRAGNNIGFMRYYPYFAFDVPILRNEIAHTGMINSVDLERKADELILDLNAVVQMAKMESDGKFRIFLMIFDKIKPINNPIDREINKKLVHELFASNAVAPDSFWTLLKKPEDYKDELAFYKKEDELQEGYADLPTIVEMISAMVRELPFWCEMFDLMSHIISKENKGIVIENWKKFLLKLSHDYVGILSGDAKKKCTEILAALQNEG</sequence>
<accession>A0A174ERT6</accession>
<reference evidence="1 2" key="1">
    <citation type="submission" date="2015-09" db="EMBL/GenBank/DDBJ databases">
        <authorList>
            <consortium name="Pathogen Informatics"/>
        </authorList>
    </citation>
    <scope>NUCLEOTIDE SEQUENCE [LARGE SCALE GENOMIC DNA]</scope>
    <source>
        <strain evidence="1 2">2789STDY5834861</strain>
    </source>
</reference>
<evidence type="ECO:0000313" key="1">
    <source>
        <dbReference type="EMBL" id="CUO40007.1"/>
    </source>
</evidence>
<dbReference type="EMBL" id="CYZP01000027">
    <property type="protein sequence ID" value="CUO40007.1"/>
    <property type="molecule type" value="Genomic_DNA"/>
</dbReference>